<name>A0A1H2VWW4_9FLAO</name>
<proteinExistence type="predicted"/>
<evidence type="ECO:0000313" key="2">
    <source>
        <dbReference type="Proteomes" id="UP000199592"/>
    </source>
</evidence>
<sequence>MVAILTGDIKNSSEHKATEWLPHLKDALGKFGKEPKTWEIYRGDSFQLETQPENALDAAIYIKASIKQLRQMDVRIAIGIGQKTYDAEKITQSNGPAFVNSGKCFENLKKQTLALKTTNKKFDDTINLLIQLATLTMDNWTPAISKTVKTAMENPKMNQKELASILKKSQGNISEELSKAGFDEVQKMIRFYKTQLLQL</sequence>
<dbReference type="OrthoDB" id="7064118at2"/>
<dbReference type="STRING" id="1073328.SAMN05216294_0033"/>
<dbReference type="Proteomes" id="UP000199592">
    <property type="component" value="Unassembled WGS sequence"/>
</dbReference>
<protein>
    <recommendedName>
        <fullName evidence="3">SatD family (SatD)</fullName>
    </recommendedName>
</protein>
<organism evidence="1 2">
    <name type="scientific">Flagellimonas zhangzhouensis</name>
    <dbReference type="NCBI Taxonomy" id="1073328"/>
    <lineage>
        <taxon>Bacteria</taxon>
        <taxon>Pseudomonadati</taxon>
        <taxon>Bacteroidota</taxon>
        <taxon>Flavobacteriia</taxon>
        <taxon>Flavobacteriales</taxon>
        <taxon>Flavobacteriaceae</taxon>
        <taxon>Flagellimonas</taxon>
    </lineage>
</organism>
<evidence type="ECO:0000313" key="1">
    <source>
        <dbReference type="EMBL" id="SDW72793.1"/>
    </source>
</evidence>
<evidence type="ECO:0008006" key="3">
    <source>
        <dbReference type="Google" id="ProtNLM"/>
    </source>
</evidence>
<dbReference type="AlphaFoldDB" id="A0A1H2VWW4"/>
<dbReference type="EMBL" id="FNMY01000002">
    <property type="protein sequence ID" value="SDW72793.1"/>
    <property type="molecule type" value="Genomic_DNA"/>
</dbReference>
<accession>A0A1H2VWW4</accession>
<gene>
    <name evidence="1" type="ORF">SAMN04487892_2259</name>
</gene>
<keyword evidence="2" id="KW-1185">Reference proteome</keyword>
<reference evidence="2" key="1">
    <citation type="submission" date="2016-10" db="EMBL/GenBank/DDBJ databases">
        <authorList>
            <person name="Varghese N."/>
            <person name="Submissions S."/>
        </authorList>
    </citation>
    <scope>NUCLEOTIDE SEQUENCE [LARGE SCALE GENOMIC DNA]</scope>
    <source>
        <strain evidence="2">DSM 25030</strain>
    </source>
</reference>
<dbReference type="RefSeq" id="WP_090291485.1">
    <property type="nucleotide sequence ID" value="NZ_FNKI01000001.1"/>
</dbReference>